<feature type="domain" description="Splicing factor cactin central" evidence="6">
    <location>
        <begin position="128"/>
        <end position="322"/>
    </location>
</feature>
<dbReference type="PANTHER" id="PTHR21737:SF4">
    <property type="entry name" value="SPLICING FACTOR CACTIN"/>
    <property type="match status" value="1"/>
</dbReference>
<feature type="compositionally biased region" description="Gly residues" evidence="4">
    <location>
        <begin position="252"/>
        <end position="263"/>
    </location>
</feature>
<evidence type="ECO:0000259" key="5">
    <source>
        <dbReference type="Pfam" id="PF09732"/>
    </source>
</evidence>
<feature type="compositionally biased region" description="Acidic residues" evidence="4">
    <location>
        <begin position="467"/>
        <end position="487"/>
    </location>
</feature>
<dbReference type="Pfam" id="PF10312">
    <property type="entry name" value="Cactin_mid"/>
    <property type="match status" value="1"/>
</dbReference>
<feature type="compositionally biased region" description="Gly residues" evidence="4">
    <location>
        <begin position="428"/>
        <end position="442"/>
    </location>
</feature>
<protein>
    <recommendedName>
        <fullName evidence="2">Splicing factor Cactin</fullName>
    </recommendedName>
</protein>
<dbReference type="GO" id="GO:0045292">
    <property type="term" value="P:mRNA cis splicing, via spliceosome"/>
    <property type="evidence" value="ECO:0007669"/>
    <property type="project" value="TreeGrafter"/>
</dbReference>
<accession>A0A836BWK9</accession>
<dbReference type="OrthoDB" id="265955at2759"/>
<feature type="coiled-coil region" evidence="3">
    <location>
        <begin position="70"/>
        <end position="139"/>
    </location>
</feature>
<dbReference type="InterPro" id="IPR018816">
    <property type="entry name" value="Cactin_central"/>
</dbReference>
<dbReference type="AlphaFoldDB" id="A0A836BWK9"/>
<keyword evidence="8" id="KW-1185">Reference proteome</keyword>
<name>A0A836BWK9_9CHLO</name>
<dbReference type="GO" id="GO:0005737">
    <property type="term" value="C:cytoplasm"/>
    <property type="evidence" value="ECO:0007669"/>
    <property type="project" value="TreeGrafter"/>
</dbReference>
<evidence type="ECO:0000256" key="1">
    <source>
        <dbReference type="ARBA" id="ARBA00006895"/>
    </source>
</evidence>
<keyword evidence="3" id="KW-0175">Coiled coil</keyword>
<feature type="compositionally biased region" description="Basic residues" evidence="4">
    <location>
        <begin position="12"/>
        <end position="24"/>
    </location>
</feature>
<feature type="region of interest" description="Disordered" evidence="4">
    <location>
        <begin position="1"/>
        <end position="51"/>
    </location>
</feature>
<reference evidence="7" key="1">
    <citation type="journal article" date="2020" name="bioRxiv">
        <title>Comparative genomics of Chlamydomonas.</title>
        <authorList>
            <person name="Craig R.J."/>
            <person name="Hasan A.R."/>
            <person name="Ness R.W."/>
            <person name="Keightley P.D."/>
        </authorList>
    </citation>
    <scope>NUCLEOTIDE SEQUENCE</scope>
    <source>
        <strain evidence="7">CCAP 11/70</strain>
    </source>
</reference>
<feature type="compositionally biased region" description="Basic and acidic residues" evidence="4">
    <location>
        <begin position="37"/>
        <end position="48"/>
    </location>
</feature>
<dbReference type="Proteomes" id="UP000612055">
    <property type="component" value="Unassembled WGS sequence"/>
</dbReference>
<dbReference type="GO" id="GO:0005681">
    <property type="term" value="C:spliceosomal complex"/>
    <property type="evidence" value="ECO:0007669"/>
    <property type="project" value="TreeGrafter"/>
</dbReference>
<sequence>MGKKSKKEKDKKSKKSKKEKRSKRRDSSSDSSSSDSDDGHHKRVDKLATKVAAHIQRTGAASGAPTFVWAKKIEKELEAGKSVRDIAEAQAAISQAERLEEIEKVRKRQAEREEEKARREEELSLIQRLRAAQEAMESEAKEEEFYLRALISKAEKRFAEGRPSPLDQIAKNLHLHGTYGCDMVEPWSYFEGMLLADAKELHAGISDYQEYDKYEDLHQKFWAALRVVADAELAAAQERDAADRAALRRGGDAGPGGADGSGAGPTSARPSLHSDVEVQIENMLSGQTHSALVAMEADVQRALQGGLGDPEYWEAVLKRLQVGGAGVGGGVGKGEGGKAVLKRLQVHKAKAEVRELQAALMQRHISAEIIKREQAREERKRQAEERRQQAIADGKDPAELALDSSSSSEGEDSEEPEPAAAAGRGEGEAGPSGAGASGAGGAAAGEAAGAAAAGEGAAEGAAAGEGGEAEPGVEAEGEGDGSDDEALDPSIYDGRYSPPPLTPAEAVGKDVVNEEDDNRATALLRQQVKLQAANAFKAAAALASVPGAANATAAERAYQALLSRGMGGPHPMMRNIAEGGVGELDAAGAAGAGPSSGFAPFRGGTGFRSQAEEDEAALAAFRTQSERTMGQDEGDRTFGGEVSLDSKVYWWHEKYRPRKPKYFNRVHTGYEWNKYNQTHYDHDNPPPKVVQGYKFNIMYFDLIDKSKAPTYRIAPDPTSPDNSTCLIIFSAGPPYEDIAFRVVNKEWEYSHKRGFKCTFDRGILHVYFNFKRTRYRR</sequence>
<dbReference type="SMART" id="SM01050">
    <property type="entry name" value="CactinC_cactus"/>
    <property type="match status" value="1"/>
</dbReference>
<comment type="caution">
    <text evidence="7">The sequence shown here is derived from an EMBL/GenBank/DDBJ whole genome shotgun (WGS) entry which is preliminary data.</text>
</comment>
<proteinExistence type="inferred from homology"/>
<feature type="region of interest" description="Disordered" evidence="4">
    <location>
        <begin position="374"/>
        <end position="442"/>
    </location>
</feature>
<dbReference type="EMBL" id="JAEHOE010000050">
    <property type="protein sequence ID" value="KAG2491816.1"/>
    <property type="molecule type" value="Genomic_DNA"/>
</dbReference>
<dbReference type="InterPro" id="IPR019134">
    <property type="entry name" value="Cactin_C"/>
</dbReference>
<evidence type="ECO:0000256" key="4">
    <source>
        <dbReference type="SAM" id="MobiDB-lite"/>
    </source>
</evidence>
<evidence type="ECO:0000313" key="7">
    <source>
        <dbReference type="EMBL" id="KAG2491816.1"/>
    </source>
</evidence>
<evidence type="ECO:0000256" key="3">
    <source>
        <dbReference type="SAM" id="Coils"/>
    </source>
</evidence>
<evidence type="ECO:0000259" key="6">
    <source>
        <dbReference type="Pfam" id="PF10312"/>
    </source>
</evidence>
<dbReference type="PANTHER" id="PTHR21737">
    <property type="entry name" value="POLYGLUTAMINE BINDING PROTEIN 1/MARVEL MEMBRANE-ASSOCIATING DOMAIN CONTAINING 3"/>
    <property type="match status" value="1"/>
</dbReference>
<comment type="similarity">
    <text evidence="1">Belongs to the CACTIN family.</text>
</comment>
<gene>
    <name evidence="7" type="ORF">HYH03_009975</name>
</gene>
<evidence type="ECO:0000313" key="8">
    <source>
        <dbReference type="Proteomes" id="UP000612055"/>
    </source>
</evidence>
<evidence type="ECO:0000256" key="2">
    <source>
        <dbReference type="ARBA" id="ARBA00034534"/>
    </source>
</evidence>
<feature type="region of interest" description="Disordered" evidence="4">
    <location>
        <begin position="456"/>
        <end position="505"/>
    </location>
</feature>
<feature type="region of interest" description="Disordered" evidence="4">
    <location>
        <begin position="244"/>
        <end position="270"/>
    </location>
</feature>
<organism evidence="7 8">
    <name type="scientific">Edaphochlamys debaryana</name>
    <dbReference type="NCBI Taxonomy" id="47281"/>
    <lineage>
        <taxon>Eukaryota</taxon>
        <taxon>Viridiplantae</taxon>
        <taxon>Chlorophyta</taxon>
        <taxon>core chlorophytes</taxon>
        <taxon>Chlorophyceae</taxon>
        <taxon>CS clade</taxon>
        <taxon>Chlamydomonadales</taxon>
        <taxon>Chlamydomonadales incertae sedis</taxon>
        <taxon>Edaphochlamys</taxon>
    </lineage>
</organism>
<dbReference type="Pfam" id="PF09732">
    <property type="entry name" value="CactinC_cactus"/>
    <property type="match status" value="1"/>
</dbReference>
<feature type="domain" description="Splicing factor Cactin C-terminal" evidence="5">
    <location>
        <begin position="651"/>
        <end position="777"/>
    </location>
</feature>
<feature type="compositionally biased region" description="Low complexity" evidence="4">
    <location>
        <begin position="399"/>
        <end position="408"/>
    </location>
</feature>
<feature type="compositionally biased region" description="Basic and acidic residues" evidence="4">
    <location>
        <begin position="374"/>
        <end position="398"/>
    </location>
</feature>